<evidence type="ECO:0000256" key="2">
    <source>
        <dbReference type="ARBA" id="ARBA00004370"/>
    </source>
</evidence>
<evidence type="ECO:0000256" key="13">
    <source>
        <dbReference type="PIRSR" id="PIRSR602401-1"/>
    </source>
</evidence>
<keyword evidence="11" id="KW-0503">Monooxygenase</keyword>
<comment type="cofactor">
    <cofactor evidence="1 13">
        <name>heme</name>
        <dbReference type="ChEBI" id="CHEBI:30413"/>
    </cofactor>
</comment>
<evidence type="ECO:0000256" key="9">
    <source>
        <dbReference type="ARBA" id="ARBA00023004"/>
    </source>
</evidence>
<dbReference type="Pfam" id="PF00067">
    <property type="entry name" value="p450"/>
    <property type="match status" value="1"/>
</dbReference>
<keyword evidence="5 14" id="KW-0812">Transmembrane</keyword>
<keyword evidence="7 14" id="KW-1133">Transmembrane helix</keyword>
<evidence type="ECO:0000256" key="11">
    <source>
        <dbReference type="ARBA" id="ARBA00023033"/>
    </source>
</evidence>
<dbReference type="PRINTS" id="PR00463">
    <property type="entry name" value="EP450I"/>
</dbReference>
<dbReference type="PANTHER" id="PTHR24305:SF187">
    <property type="entry name" value="P450, PUTATIVE (EUROFUNG)-RELATED"/>
    <property type="match status" value="1"/>
</dbReference>
<reference evidence="15 16" key="1">
    <citation type="submission" date="2017-12" db="EMBL/GenBank/DDBJ databases">
        <title>Comparative genomics of Botrytis spp.</title>
        <authorList>
            <person name="Valero-Jimenez C.A."/>
            <person name="Tapia P."/>
            <person name="Veloso J."/>
            <person name="Silva-Moreno E."/>
            <person name="Staats M."/>
            <person name="Valdes J.H."/>
            <person name="Van Kan J.A.L."/>
        </authorList>
    </citation>
    <scope>NUCLEOTIDE SEQUENCE [LARGE SCALE GENOMIC DNA]</scope>
    <source>
        <strain evidence="15 16">Bh0001</strain>
    </source>
</reference>
<dbReference type="SUPFAM" id="SSF48264">
    <property type="entry name" value="Cytochrome P450"/>
    <property type="match status" value="1"/>
</dbReference>
<evidence type="ECO:0000256" key="6">
    <source>
        <dbReference type="ARBA" id="ARBA00022723"/>
    </source>
</evidence>
<dbReference type="AlphaFoldDB" id="A0A4Z1GZN1"/>
<protein>
    <submittedName>
        <fullName evidence="15">Uncharacterized protein</fullName>
    </submittedName>
</protein>
<dbReference type="InterPro" id="IPR002401">
    <property type="entry name" value="Cyt_P450_E_grp-I"/>
</dbReference>
<accession>A0A4Z1GZN1</accession>
<dbReference type="GO" id="GO:0004497">
    <property type="term" value="F:monooxygenase activity"/>
    <property type="evidence" value="ECO:0007669"/>
    <property type="project" value="UniProtKB-KW"/>
</dbReference>
<evidence type="ECO:0000256" key="14">
    <source>
        <dbReference type="SAM" id="Phobius"/>
    </source>
</evidence>
<feature type="transmembrane region" description="Helical" evidence="14">
    <location>
        <begin position="67"/>
        <end position="89"/>
    </location>
</feature>
<evidence type="ECO:0000256" key="5">
    <source>
        <dbReference type="ARBA" id="ARBA00022692"/>
    </source>
</evidence>
<dbReference type="Gene3D" id="1.10.630.10">
    <property type="entry name" value="Cytochrome P450"/>
    <property type="match status" value="1"/>
</dbReference>
<evidence type="ECO:0000313" key="16">
    <source>
        <dbReference type="Proteomes" id="UP000297814"/>
    </source>
</evidence>
<feature type="transmembrane region" description="Helical" evidence="14">
    <location>
        <begin position="6"/>
        <end position="25"/>
    </location>
</feature>
<dbReference type="Proteomes" id="UP000297814">
    <property type="component" value="Unassembled WGS sequence"/>
</dbReference>
<organism evidence="15 16">
    <name type="scientific">Botrytis hyacinthi</name>
    <dbReference type="NCBI Taxonomy" id="278943"/>
    <lineage>
        <taxon>Eukaryota</taxon>
        <taxon>Fungi</taxon>
        <taxon>Dikarya</taxon>
        <taxon>Ascomycota</taxon>
        <taxon>Pezizomycotina</taxon>
        <taxon>Leotiomycetes</taxon>
        <taxon>Helotiales</taxon>
        <taxon>Sclerotiniaceae</taxon>
        <taxon>Botrytis</taxon>
    </lineage>
</organism>
<evidence type="ECO:0000256" key="8">
    <source>
        <dbReference type="ARBA" id="ARBA00023002"/>
    </source>
</evidence>
<keyword evidence="6 13" id="KW-0479">Metal-binding</keyword>
<comment type="similarity">
    <text evidence="3">Belongs to the cytochrome P450 family.</text>
</comment>
<gene>
    <name evidence="15" type="ORF">BHYA_0008g00240</name>
</gene>
<keyword evidence="4 13" id="KW-0349">Heme</keyword>
<dbReference type="EMBL" id="PQXK01000008">
    <property type="protein sequence ID" value="TGO42434.1"/>
    <property type="molecule type" value="Genomic_DNA"/>
</dbReference>
<evidence type="ECO:0000256" key="3">
    <source>
        <dbReference type="ARBA" id="ARBA00010617"/>
    </source>
</evidence>
<dbReference type="PRINTS" id="PR00385">
    <property type="entry name" value="P450"/>
</dbReference>
<keyword evidence="8" id="KW-0560">Oxidoreductase</keyword>
<evidence type="ECO:0000256" key="1">
    <source>
        <dbReference type="ARBA" id="ARBA00001971"/>
    </source>
</evidence>
<evidence type="ECO:0000256" key="10">
    <source>
        <dbReference type="ARBA" id="ARBA00023026"/>
    </source>
</evidence>
<keyword evidence="9 13" id="KW-0408">Iron</keyword>
<dbReference type="GO" id="GO:0016705">
    <property type="term" value="F:oxidoreductase activity, acting on paired donors, with incorporation or reduction of molecular oxygen"/>
    <property type="evidence" value="ECO:0007669"/>
    <property type="project" value="InterPro"/>
</dbReference>
<evidence type="ECO:0000256" key="4">
    <source>
        <dbReference type="ARBA" id="ARBA00022617"/>
    </source>
</evidence>
<keyword evidence="16" id="KW-1185">Reference proteome</keyword>
<dbReference type="GO" id="GO:0020037">
    <property type="term" value="F:heme binding"/>
    <property type="evidence" value="ECO:0007669"/>
    <property type="project" value="InterPro"/>
</dbReference>
<dbReference type="InterPro" id="IPR050121">
    <property type="entry name" value="Cytochrome_P450_monoxygenase"/>
</dbReference>
<evidence type="ECO:0000313" key="15">
    <source>
        <dbReference type="EMBL" id="TGO42434.1"/>
    </source>
</evidence>
<dbReference type="CDD" id="cd11061">
    <property type="entry name" value="CYP67-like"/>
    <property type="match status" value="1"/>
</dbReference>
<keyword evidence="12 14" id="KW-0472">Membrane</keyword>
<dbReference type="GO" id="GO:1902181">
    <property type="term" value="P:verruculogen biosynthetic process"/>
    <property type="evidence" value="ECO:0007669"/>
    <property type="project" value="UniProtKB-ARBA"/>
</dbReference>
<evidence type="ECO:0000256" key="12">
    <source>
        <dbReference type="ARBA" id="ARBA00023136"/>
    </source>
</evidence>
<feature type="binding site" description="axial binding residue" evidence="13">
    <location>
        <position position="492"/>
    </location>
    <ligand>
        <name>heme</name>
        <dbReference type="ChEBI" id="CHEBI:30413"/>
    </ligand>
    <ligandPart>
        <name>Fe</name>
        <dbReference type="ChEBI" id="CHEBI:18248"/>
    </ligandPart>
</feature>
<feature type="transmembrane region" description="Helical" evidence="14">
    <location>
        <begin position="37"/>
        <end position="55"/>
    </location>
</feature>
<comment type="subcellular location">
    <subcellularLocation>
        <location evidence="2">Membrane</location>
    </subcellularLocation>
</comment>
<dbReference type="InterPro" id="IPR001128">
    <property type="entry name" value="Cyt_P450"/>
</dbReference>
<dbReference type="GO" id="GO:0016020">
    <property type="term" value="C:membrane"/>
    <property type="evidence" value="ECO:0007669"/>
    <property type="project" value="UniProtKB-SubCell"/>
</dbReference>
<dbReference type="GO" id="GO:0005506">
    <property type="term" value="F:iron ion binding"/>
    <property type="evidence" value="ECO:0007669"/>
    <property type="project" value="InterPro"/>
</dbReference>
<dbReference type="FunFam" id="1.10.630.10:FF:000063">
    <property type="entry name" value="Cytochrome P450 monooxygenase"/>
    <property type="match status" value="1"/>
</dbReference>
<dbReference type="PANTHER" id="PTHR24305">
    <property type="entry name" value="CYTOCHROME P450"/>
    <property type="match status" value="1"/>
</dbReference>
<comment type="caution">
    <text evidence="15">The sequence shown here is derived from an EMBL/GenBank/DDBJ whole genome shotgun (WGS) entry which is preliminary data.</text>
</comment>
<sequence length="573" mass="64319">MPDLNYGLFVLLSALAGLAAHLGYFIHGEHHMQSLQWLLTTLFSPLVVFLAILKFDVAFSYVTALKLTTIILTSFFTSLTGSILTYRVFFHPLRHFPGPLGAKCSKLTHVARLLETSDNYLQVHTLHKKYGDIVRIGPNELSIIKPEAVKAMIGPGSKCTKSAWYDVVGLPYTTMHLERDRVKHDKRRKVWDRGFSAKALRNYEGRVTRHADDLVSRICTFGGKAINATHWFNAYAFDVIGDLAFGKSFDMLKTGEKHFALKILQEGMEPLGILSPIPWVFPILIKIPGAMDGFNRFINYCAEHIDIRRANEPSVPDIMTWLIDAEKNDPDPIHRDTRWLHGDSRLAIIAGSDTTSATLTYLFYHLCLEPHHVAKLREELEPIFTPGSPSECRDIQDAPYLNAVINETLRLHPPVPSGLLRQTPPEGLTIDGTYIPGDVVISAPTWTMGRLKSCYPSPYTFLPTRWFPDAQNAQYLLDKSAFTPFSAGNYSCIGKQLALMELRAVVARMVMRFDIGFAEGERGEKLLGREWGVEGRGEETSLGLGLGLGGDQDTKEVFTLELGELRVRFRERG</sequence>
<evidence type="ECO:0000256" key="7">
    <source>
        <dbReference type="ARBA" id="ARBA00022989"/>
    </source>
</evidence>
<keyword evidence="10" id="KW-0843">Virulence</keyword>
<name>A0A4Z1GZN1_9HELO</name>
<dbReference type="InterPro" id="IPR036396">
    <property type="entry name" value="Cyt_P450_sf"/>
</dbReference>
<proteinExistence type="inferred from homology"/>